<dbReference type="InterPro" id="IPR036869">
    <property type="entry name" value="J_dom_sf"/>
</dbReference>
<dbReference type="InterPro" id="IPR001623">
    <property type="entry name" value="DnaJ_domain"/>
</dbReference>
<evidence type="ECO:0000259" key="1">
    <source>
        <dbReference type="PROSITE" id="PS50076"/>
    </source>
</evidence>
<accession>A0ABP0EEF1</accession>
<gene>
    <name evidence="2" type="ORF">CAAN4_D00914</name>
</gene>
<evidence type="ECO:0000313" key="2">
    <source>
        <dbReference type="EMBL" id="CAK7902642.1"/>
    </source>
</evidence>
<keyword evidence="3" id="KW-1185">Reference proteome</keyword>
<sequence length="208" mass="24604">MSDVDNLLNAEQSALAKDQEIERILGCCQWDYFDLLEIDPNEQDIPLKVKKTFRRKTLLVHPDKVSNKKAPVAFDRIKRAERVLSVNPETTSESDKPLLVERERLLAIYKDASTRADQKNKKQIVKLVEEILNDEIKSEQIEKDFERRQEANKIEELNKIRKERELKKKLESKWEDDRDVRVSNWRKYTSKVEKKNTKSKKVKKKVLA</sequence>
<dbReference type="Pfam" id="PF00226">
    <property type="entry name" value="DnaJ"/>
    <property type="match status" value="1"/>
</dbReference>
<dbReference type="Proteomes" id="UP001497600">
    <property type="component" value="Chromosome D"/>
</dbReference>
<evidence type="ECO:0000313" key="3">
    <source>
        <dbReference type="Proteomes" id="UP001497600"/>
    </source>
</evidence>
<dbReference type="PANTHER" id="PTHR46620">
    <property type="entry name" value="J DOMAIN-CONTAINING PROTEIN SPF31"/>
    <property type="match status" value="1"/>
</dbReference>
<dbReference type="CDD" id="cd06257">
    <property type="entry name" value="DnaJ"/>
    <property type="match status" value="1"/>
</dbReference>
<dbReference type="PANTHER" id="PTHR46620:SF1">
    <property type="entry name" value="J DOMAIN-CONTAINING PROTEIN SPF31"/>
    <property type="match status" value="1"/>
</dbReference>
<dbReference type="EMBL" id="OZ004256">
    <property type="protein sequence ID" value="CAK7902642.1"/>
    <property type="molecule type" value="Genomic_DNA"/>
</dbReference>
<feature type="domain" description="J" evidence="1">
    <location>
        <begin position="31"/>
        <end position="98"/>
    </location>
</feature>
<organism evidence="2 3">
    <name type="scientific">[Candida] anglica</name>
    <dbReference type="NCBI Taxonomy" id="148631"/>
    <lineage>
        <taxon>Eukaryota</taxon>
        <taxon>Fungi</taxon>
        <taxon>Dikarya</taxon>
        <taxon>Ascomycota</taxon>
        <taxon>Saccharomycotina</taxon>
        <taxon>Pichiomycetes</taxon>
        <taxon>Debaryomycetaceae</taxon>
        <taxon>Kurtzmaniella</taxon>
    </lineage>
</organism>
<dbReference type="PROSITE" id="PS50076">
    <property type="entry name" value="DNAJ_2"/>
    <property type="match status" value="1"/>
</dbReference>
<name>A0ABP0EEF1_9ASCO</name>
<protein>
    <recommendedName>
        <fullName evidence="1">J domain-containing protein</fullName>
    </recommendedName>
</protein>
<proteinExistence type="predicted"/>
<dbReference type="Gene3D" id="1.10.287.110">
    <property type="entry name" value="DnaJ domain"/>
    <property type="match status" value="1"/>
</dbReference>
<dbReference type="SUPFAM" id="SSF46565">
    <property type="entry name" value="Chaperone J-domain"/>
    <property type="match status" value="1"/>
</dbReference>
<reference evidence="2 3" key="1">
    <citation type="submission" date="2024-01" db="EMBL/GenBank/DDBJ databases">
        <authorList>
            <consortium name="Genoscope - CEA"/>
            <person name="William W."/>
        </authorList>
    </citation>
    <scope>NUCLEOTIDE SEQUENCE [LARGE SCALE GENOMIC DNA]</scope>
    <source>
        <strain evidence="2 3">29B2s-10</strain>
    </source>
</reference>